<keyword evidence="1" id="KW-0732">Signal</keyword>
<gene>
    <name evidence="2" type="ORF">B0H17DRAFT_1223749</name>
</gene>
<accession>A0AAD7H290</accession>
<reference evidence="2" key="1">
    <citation type="submission" date="2023-03" db="EMBL/GenBank/DDBJ databases">
        <title>Massive genome expansion in bonnet fungi (Mycena s.s.) driven by repeated elements and novel gene families across ecological guilds.</title>
        <authorList>
            <consortium name="Lawrence Berkeley National Laboratory"/>
            <person name="Harder C.B."/>
            <person name="Miyauchi S."/>
            <person name="Viragh M."/>
            <person name="Kuo A."/>
            <person name="Thoen E."/>
            <person name="Andreopoulos B."/>
            <person name="Lu D."/>
            <person name="Skrede I."/>
            <person name="Drula E."/>
            <person name="Henrissat B."/>
            <person name="Morin E."/>
            <person name="Kohler A."/>
            <person name="Barry K."/>
            <person name="LaButti K."/>
            <person name="Morin E."/>
            <person name="Salamov A."/>
            <person name="Lipzen A."/>
            <person name="Mereny Z."/>
            <person name="Hegedus B."/>
            <person name="Baldrian P."/>
            <person name="Stursova M."/>
            <person name="Weitz H."/>
            <person name="Taylor A."/>
            <person name="Grigoriev I.V."/>
            <person name="Nagy L.G."/>
            <person name="Martin F."/>
            <person name="Kauserud H."/>
        </authorList>
    </citation>
    <scope>NUCLEOTIDE SEQUENCE</scope>
    <source>
        <strain evidence="2">CBHHK067</strain>
    </source>
</reference>
<keyword evidence="3" id="KW-1185">Reference proteome</keyword>
<evidence type="ECO:0000256" key="1">
    <source>
        <dbReference type="SAM" id="SignalP"/>
    </source>
</evidence>
<dbReference type="AlphaFoldDB" id="A0AAD7H290"/>
<comment type="caution">
    <text evidence="2">The sequence shown here is derived from an EMBL/GenBank/DDBJ whole genome shotgun (WGS) entry which is preliminary data.</text>
</comment>
<dbReference type="Proteomes" id="UP001221757">
    <property type="component" value="Unassembled WGS sequence"/>
</dbReference>
<name>A0AAD7H290_MYCRO</name>
<evidence type="ECO:0000313" key="2">
    <source>
        <dbReference type="EMBL" id="KAJ7710609.1"/>
    </source>
</evidence>
<protein>
    <submittedName>
        <fullName evidence="2">Uncharacterized protein</fullName>
    </submittedName>
</protein>
<dbReference type="EMBL" id="JARKIE010000001">
    <property type="protein sequence ID" value="KAJ7710609.1"/>
    <property type="molecule type" value="Genomic_DNA"/>
</dbReference>
<sequence>MLVLILLISSFSPAITVLAKKPTVFTDLPCKFSLAAWNVTRHNTNSTGAPLVLGQDGESEKYVSLPNIYRPKTYASHPYNVYPTVSLSNGSLRAYRASGAWLTNAATPRPLQAAASSHGTPARFSTATHRASTALCSTRTPQGVCAFWLRTVSTISGPYARLAVTWHRLA</sequence>
<organism evidence="2 3">
    <name type="scientific">Mycena rosella</name>
    <name type="common">Pink bonnet</name>
    <name type="synonym">Agaricus rosellus</name>
    <dbReference type="NCBI Taxonomy" id="1033263"/>
    <lineage>
        <taxon>Eukaryota</taxon>
        <taxon>Fungi</taxon>
        <taxon>Dikarya</taxon>
        <taxon>Basidiomycota</taxon>
        <taxon>Agaricomycotina</taxon>
        <taxon>Agaricomycetes</taxon>
        <taxon>Agaricomycetidae</taxon>
        <taxon>Agaricales</taxon>
        <taxon>Marasmiineae</taxon>
        <taxon>Mycenaceae</taxon>
        <taxon>Mycena</taxon>
    </lineage>
</organism>
<evidence type="ECO:0000313" key="3">
    <source>
        <dbReference type="Proteomes" id="UP001221757"/>
    </source>
</evidence>
<feature type="signal peptide" evidence="1">
    <location>
        <begin position="1"/>
        <end position="19"/>
    </location>
</feature>
<feature type="chain" id="PRO_5042169901" evidence="1">
    <location>
        <begin position="20"/>
        <end position="170"/>
    </location>
</feature>
<proteinExistence type="predicted"/>